<keyword evidence="2" id="KW-0479">Metal-binding</keyword>
<evidence type="ECO:0000256" key="5">
    <source>
        <dbReference type="ARBA" id="ARBA00023004"/>
    </source>
</evidence>
<dbReference type="GO" id="GO:0046872">
    <property type="term" value="F:metal ion binding"/>
    <property type="evidence" value="ECO:0007669"/>
    <property type="project" value="UniProtKB-KW"/>
</dbReference>
<dbReference type="Pfam" id="PF01966">
    <property type="entry name" value="HD"/>
    <property type="match status" value="1"/>
</dbReference>
<keyword evidence="11" id="KW-1185">Reference proteome</keyword>
<dbReference type="RefSeq" id="WP_135748027.1">
    <property type="nucleotide sequence ID" value="NZ_RQFL01000026.1"/>
</dbReference>
<evidence type="ECO:0000259" key="7">
    <source>
        <dbReference type="SMART" id="SM00471"/>
    </source>
</evidence>
<reference evidence="8 10" key="2">
    <citation type="journal article" date="2019" name="PLoS Negl. Trop. Dis.">
        <title>Revisiting the worldwide diversity of Leptospira species in the environment.</title>
        <authorList>
            <person name="Vincent A.T."/>
            <person name="Schiettekatte O."/>
            <person name="Bourhy P."/>
            <person name="Veyrier F.J."/>
            <person name="Picardeau M."/>
        </authorList>
    </citation>
    <scope>NUCLEOTIDE SEQUENCE [LARGE SCALE GENOMIC DNA]</scope>
    <source>
        <strain evidence="8 10">201800280</strain>
        <strain evidence="9">201800281</strain>
    </source>
</reference>
<keyword evidence="5" id="KW-0408">Iron</keyword>
<evidence type="ECO:0000256" key="2">
    <source>
        <dbReference type="ARBA" id="ARBA00022723"/>
    </source>
</evidence>
<proteinExistence type="predicted"/>
<dbReference type="EMBL" id="RQFM01000027">
    <property type="protein sequence ID" value="TGK79656.1"/>
    <property type="molecule type" value="Genomic_DNA"/>
</dbReference>
<keyword evidence="3" id="KW-0547">Nucleotide-binding</keyword>
<evidence type="ECO:0000256" key="6">
    <source>
        <dbReference type="ARBA" id="ARBA00049417"/>
    </source>
</evidence>
<evidence type="ECO:0000256" key="1">
    <source>
        <dbReference type="ARBA" id="ARBA00012506"/>
    </source>
</evidence>
<evidence type="ECO:0000313" key="9">
    <source>
        <dbReference type="EMBL" id="TGK89866.1"/>
    </source>
</evidence>
<dbReference type="NCBIfam" id="TIGR00488">
    <property type="entry name" value="bis(5'-nucleosyl)-tetraphosphatase (symmetrical) YqeK"/>
    <property type="match status" value="1"/>
</dbReference>
<protein>
    <recommendedName>
        <fullName evidence="1">bis(5'-nucleosyl)-tetraphosphatase (symmetrical)</fullName>
        <ecNumber evidence="1">3.6.1.41</ecNumber>
    </recommendedName>
</protein>
<dbReference type="SUPFAM" id="SSF109604">
    <property type="entry name" value="HD-domain/PDEase-like"/>
    <property type="match status" value="1"/>
</dbReference>
<dbReference type="GO" id="GO:0000166">
    <property type="term" value="F:nucleotide binding"/>
    <property type="evidence" value="ECO:0007669"/>
    <property type="project" value="UniProtKB-KW"/>
</dbReference>
<evidence type="ECO:0000256" key="3">
    <source>
        <dbReference type="ARBA" id="ARBA00022741"/>
    </source>
</evidence>
<dbReference type="SMART" id="SM00471">
    <property type="entry name" value="HDc"/>
    <property type="match status" value="1"/>
</dbReference>
<sequence length="207" mass="23788">MKQIPKTNVSLEDWILFFTEEVPNHVTETRFQHILRVANYAESLAKIHGHPHPKKAYLAGLCHDITKQKKSEVHFKLFQEYSLDLNDIPSQALHAFSAPLWLEKEYGFSDPEIAKAISSHTLGNTSPSLLDQILYAADFLGSDFAFRQPDLSLWVAKTEENLLYGVFMKASQTISFLMEKKEVIHPYTFQMYNRSANLIKENQIDVT</sequence>
<dbReference type="GO" id="GO:0008803">
    <property type="term" value="F:bis(5'-nucleosyl)-tetraphosphatase (symmetrical) activity"/>
    <property type="evidence" value="ECO:0007669"/>
    <property type="project" value="UniProtKB-EC"/>
</dbReference>
<evidence type="ECO:0000313" key="11">
    <source>
        <dbReference type="Proteomes" id="UP000297918"/>
    </source>
</evidence>
<evidence type="ECO:0000256" key="4">
    <source>
        <dbReference type="ARBA" id="ARBA00022801"/>
    </source>
</evidence>
<comment type="catalytic activity">
    <reaction evidence="6">
        <text>P(1),P(4)-bis(5'-adenosyl) tetraphosphate + H2O = 2 ADP + 2 H(+)</text>
        <dbReference type="Rhea" id="RHEA:24252"/>
        <dbReference type="ChEBI" id="CHEBI:15377"/>
        <dbReference type="ChEBI" id="CHEBI:15378"/>
        <dbReference type="ChEBI" id="CHEBI:58141"/>
        <dbReference type="ChEBI" id="CHEBI:456216"/>
        <dbReference type="EC" id="3.6.1.41"/>
    </reaction>
</comment>
<dbReference type="PANTHER" id="PTHR35795:SF1">
    <property type="entry name" value="BIS(5'-NUCLEOSYL)-TETRAPHOSPHATASE, SYMMETRICAL"/>
    <property type="match status" value="1"/>
</dbReference>
<dbReference type="PANTHER" id="PTHR35795">
    <property type="entry name" value="SLR1885 PROTEIN"/>
    <property type="match status" value="1"/>
</dbReference>
<feature type="domain" description="HD/PDEase" evidence="7">
    <location>
        <begin position="26"/>
        <end position="152"/>
    </location>
</feature>
<keyword evidence="4" id="KW-0378">Hydrolase</keyword>
<dbReference type="OrthoDB" id="338748at2"/>
<dbReference type="InterPro" id="IPR005249">
    <property type="entry name" value="YqeK"/>
</dbReference>
<gene>
    <name evidence="8" type="ORF">EHQ23_18870</name>
    <name evidence="9" type="ORF">EHQ26_15720</name>
</gene>
<dbReference type="Gene3D" id="1.10.3210.10">
    <property type="entry name" value="Hypothetical protein af1432"/>
    <property type="match status" value="1"/>
</dbReference>
<organism evidence="8 10">
    <name type="scientific">Leptospira bourretii</name>
    <dbReference type="NCBI Taxonomy" id="2484962"/>
    <lineage>
        <taxon>Bacteria</taxon>
        <taxon>Pseudomonadati</taxon>
        <taxon>Spirochaetota</taxon>
        <taxon>Spirochaetia</taxon>
        <taxon>Leptospirales</taxon>
        <taxon>Leptospiraceae</taxon>
        <taxon>Leptospira</taxon>
    </lineage>
</organism>
<dbReference type="InterPro" id="IPR006674">
    <property type="entry name" value="HD_domain"/>
</dbReference>
<dbReference type="InterPro" id="IPR003607">
    <property type="entry name" value="HD/PDEase_dom"/>
</dbReference>
<reference evidence="9" key="1">
    <citation type="submission" date="2018-10" db="EMBL/GenBank/DDBJ databases">
        <authorList>
            <person name="Vincent A.T."/>
            <person name="Schiettekatte O."/>
            <person name="Bourhy P."/>
            <person name="Veyrier F.J."/>
            <person name="Picardeau M."/>
        </authorList>
    </citation>
    <scope>NUCLEOTIDE SEQUENCE</scope>
    <source>
        <strain evidence="9">201800281</strain>
    </source>
</reference>
<comment type="caution">
    <text evidence="8">The sequence shown here is derived from an EMBL/GenBank/DDBJ whole genome shotgun (WGS) entry which is preliminary data.</text>
</comment>
<dbReference type="InterPro" id="IPR051094">
    <property type="entry name" value="Diverse_Catalytic_Enzymes"/>
</dbReference>
<dbReference type="Proteomes" id="UP000297394">
    <property type="component" value="Unassembled WGS sequence"/>
</dbReference>
<dbReference type="EMBL" id="RQFL01000026">
    <property type="protein sequence ID" value="TGK89866.1"/>
    <property type="molecule type" value="Genomic_DNA"/>
</dbReference>
<dbReference type="CDD" id="cd00077">
    <property type="entry name" value="HDc"/>
    <property type="match status" value="1"/>
</dbReference>
<name>A0A4R9IK84_9LEPT</name>
<dbReference type="Proteomes" id="UP000297918">
    <property type="component" value="Unassembled WGS sequence"/>
</dbReference>
<accession>A0A4R9IK84</accession>
<evidence type="ECO:0000313" key="10">
    <source>
        <dbReference type="Proteomes" id="UP000297394"/>
    </source>
</evidence>
<evidence type="ECO:0000313" key="8">
    <source>
        <dbReference type="EMBL" id="TGK79656.1"/>
    </source>
</evidence>
<dbReference type="EC" id="3.6.1.41" evidence="1"/>
<dbReference type="AlphaFoldDB" id="A0A4R9IK84"/>